<dbReference type="SFLD" id="SFLDG00002">
    <property type="entry name" value="C1.7:_P-type_atpase_like"/>
    <property type="match status" value="1"/>
</dbReference>
<keyword evidence="3 16" id="KW-0812">Transmembrane</keyword>
<dbReference type="GO" id="GO:0005886">
    <property type="term" value="C:plasma membrane"/>
    <property type="evidence" value="ECO:0007669"/>
    <property type="project" value="TreeGrafter"/>
</dbReference>
<dbReference type="EMBL" id="QGMK01000309">
    <property type="protein sequence ID" value="TVY82511.1"/>
    <property type="molecule type" value="Genomic_DNA"/>
</dbReference>
<feature type="compositionally biased region" description="Basic and acidic residues" evidence="17">
    <location>
        <begin position="34"/>
        <end position="50"/>
    </location>
</feature>
<feature type="transmembrane region" description="Helical" evidence="16">
    <location>
        <begin position="1349"/>
        <end position="1369"/>
    </location>
</feature>
<evidence type="ECO:0000256" key="3">
    <source>
        <dbReference type="ARBA" id="ARBA00022692"/>
    </source>
</evidence>
<dbReference type="EC" id="7.6.2.1" evidence="16"/>
<dbReference type="NCBIfam" id="TIGR01494">
    <property type="entry name" value="ATPase_P-type"/>
    <property type="match status" value="1"/>
</dbReference>
<feature type="transmembrane region" description="Helical" evidence="16">
    <location>
        <begin position="1509"/>
        <end position="1529"/>
    </location>
</feature>
<feature type="active site" description="4-aspartylphosphate intermediate" evidence="13">
    <location>
        <position position="668"/>
    </location>
</feature>
<dbReference type="SFLD" id="SFLDF00027">
    <property type="entry name" value="p-type_atpase"/>
    <property type="match status" value="1"/>
</dbReference>
<dbReference type="PROSITE" id="PS00154">
    <property type="entry name" value="ATPASE_E1_E2"/>
    <property type="match status" value="1"/>
</dbReference>
<dbReference type="GO" id="GO:0045332">
    <property type="term" value="P:phospholipid translocation"/>
    <property type="evidence" value="ECO:0007669"/>
    <property type="project" value="TreeGrafter"/>
</dbReference>
<feature type="binding site" evidence="14">
    <location>
        <position position="897"/>
    </location>
    <ligand>
        <name>ATP</name>
        <dbReference type="ChEBI" id="CHEBI:30616"/>
    </ligand>
</feature>
<feature type="compositionally biased region" description="Basic and acidic residues" evidence="17">
    <location>
        <begin position="730"/>
        <end position="740"/>
    </location>
</feature>
<dbReference type="InterPro" id="IPR023299">
    <property type="entry name" value="ATPase_P-typ_cyto_dom_N"/>
</dbReference>
<feature type="transmembrane region" description="Helical" evidence="16">
    <location>
        <begin position="305"/>
        <end position="323"/>
    </location>
</feature>
<dbReference type="InterPro" id="IPR032630">
    <property type="entry name" value="P_typ_ATPase_c"/>
</dbReference>
<keyword evidence="7 15" id="KW-0460">Magnesium</keyword>
<evidence type="ECO:0000256" key="16">
    <source>
        <dbReference type="RuleBase" id="RU362033"/>
    </source>
</evidence>
<keyword evidence="9 16" id="KW-1133">Transmembrane helix</keyword>
<dbReference type="FunFam" id="3.40.50.1000:FF:000172">
    <property type="entry name" value="Phospholipid-transporting ATPase"/>
    <property type="match status" value="1"/>
</dbReference>
<dbReference type="PANTHER" id="PTHR24092:SF174">
    <property type="entry name" value="PHOSPHOLIPID-TRANSPORTING ATPASE DNF3-RELATED"/>
    <property type="match status" value="1"/>
</dbReference>
<keyword evidence="4 15" id="KW-0479">Metal-binding</keyword>
<dbReference type="SUPFAM" id="SSF81665">
    <property type="entry name" value="Calcium ATPase, transmembrane domain M"/>
    <property type="match status" value="1"/>
</dbReference>
<keyword evidence="6 14" id="KW-0067">ATP-binding</keyword>
<comment type="cofactor">
    <cofactor evidence="15">
        <name>Mg(2+)</name>
        <dbReference type="ChEBI" id="CHEBI:18420"/>
    </cofactor>
</comment>
<feature type="transmembrane region" description="Helical" evidence="16">
    <location>
        <begin position="1316"/>
        <end position="1334"/>
    </location>
</feature>
<organism evidence="20 21">
    <name type="scientific">Lachnellula suecica</name>
    <dbReference type="NCBI Taxonomy" id="602035"/>
    <lineage>
        <taxon>Eukaryota</taxon>
        <taxon>Fungi</taxon>
        <taxon>Dikarya</taxon>
        <taxon>Ascomycota</taxon>
        <taxon>Pezizomycotina</taxon>
        <taxon>Leotiomycetes</taxon>
        <taxon>Helotiales</taxon>
        <taxon>Lachnaceae</taxon>
        <taxon>Lachnellula</taxon>
    </lineage>
</organism>
<comment type="caution">
    <text evidence="20">The sequence shown here is derived from an EMBL/GenBank/DDBJ whole genome shotgun (WGS) entry which is preliminary data.</text>
</comment>
<dbReference type="Pfam" id="PF00702">
    <property type="entry name" value="Hydrolase"/>
    <property type="match status" value="1"/>
</dbReference>
<dbReference type="Gene3D" id="2.70.150.10">
    <property type="entry name" value="Calcium-transporting ATPase, cytoplasmic transduction domain A"/>
    <property type="match status" value="1"/>
</dbReference>
<feature type="region of interest" description="Disordered" evidence="17">
    <location>
        <begin position="935"/>
        <end position="976"/>
    </location>
</feature>
<feature type="region of interest" description="Disordered" evidence="17">
    <location>
        <begin position="1"/>
        <end position="100"/>
    </location>
</feature>
<dbReference type="GO" id="GO:0140326">
    <property type="term" value="F:ATPase-coupled intramembrane lipid transporter activity"/>
    <property type="evidence" value="ECO:0007669"/>
    <property type="project" value="UniProtKB-EC"/>
</dbReference>
<dbReference type="InterPro" id="IPR018303">
    <property type="entry name" value="ATPase_P-typ_P_site"/>
</dbReference>
<dbReference type="InterPro" id="IPR023214">
    <property type="entry name" value="HAD_sf"/>
</dbReference>
<feature type="binding site" evidence="14">
    <location>
        <position position="668"/>
    </location>
    <ligand>
        <name>ATP</name>
        <dbReference type="ChEBI" id="CHEBI:30616"/>
    </ligand>
</feature>
<evidence type="ECO:0000256" key="7">
    <source>
        <dbReference type="ARBA" id="ARBA00022842"/>
    </source>
</evidence>
<evidence type="ECO:0000256" key="11">
    <source>
        <dbReference type="ARBA" id="ARBA00034036"/>
    </source>
</evidence>
<feature type="compositionally biased region" description="Basic and acidic residues" evidence="17">
    <location>
        <begin position="935"/>
        <end position="944"/>
    </location>
</feature>
<dbReference type="Gene3D" id="3.40.1110.10">
    <property type="entry name" value="Calcium-transporting ATPase, cytoplasmic domain N"/>
    <property type="match status" value="2"/>
</dbReference>
<comment type="similarity">
    <text evidence="2 16">Belongs to the cation transport ATPase (P-type) (TC 3.A.3) family. Type IV subfamily.</text>
</comment>
<dbReference type="Pfam" id="PF16212">
    <property type="entry name" value="PhoLip_ATPase_C"/>
    <property type="match status" value="1"/>
</dbReference>
<evidence type="ECO:0000259" key="18">
    <source>
        <dbReference type="Pfam" id="PF16209"/>
    </source>
</evidence>
<dbReference type="PRINTS" id="PR00119">
    <property type="entry name" value="CATATPASE"/>
</dbReference>
<feature type="binding site" evidence="14">
    <location>
        <position position="670"/>
    </location>
    <ligand>
        <name>ATP</name>
        <dbReference type="ChEBI" id="CHEBI:30616"/>
    </ligand>
</feature>
<dbReference type="Pfam" id="PF16209">
    <property type="entry name" value="PhoLip_ATPase_N"/>
    <property type="match status" value="1"/>
</dbReference>
<protein>
    <recommendedName>
        <fullName evidence="16">Phospholipid-transporting ATPase</fullName>
        <ecNumber evidence="16">7.6.2.1</ecNumber>
    </recommendedName>
</protein>
<keyword evidence="10 16" id="KW-0472">Membrane</keyword>
<name>A0A8T9CA94_9HELO</name>
<proteinExistence type="inferred from homology"/>
<feature type="binding site" evidence="15">
    <location>
        <position position="670"/>
    </location>
    <ligand>
        <name>Mg(2+)</name>
        <dbReference type="ChEBI" id="CHEBI:18420"/>
    </ligand>
</feature>
<dbReference type="NCBIfam" id="TIGR01652">
    <property type="entry name" value="ATPase-Plipid"/>
    <property type="match status" value="2"/>
</dbReference>
<dbReference type="InterPro" id="IPR023298">
    <property type="entry name" value="ATPase_P-typ_TM_dom_sf"/>
</dbReference>
<dbReference type="GO" id="GO:0032456">
    <property type="term" value="P:endocytic recycling"/>
    <property type="evidence" value="ECO:0007669"/>
    <property type="project" value="TreeGrafter"/>
</dbReference>
<feature type="compositionally biased region" description="Low complexity" evidence="17">
    <location>
        <begin position="167"/>
        <end position="179"/>
    </location>
</feature>
<accession>A0A8T9CA94</accession>
<dbReference type="InterPro" id="IPR036412">
    <property type="entry name" value="HAD-like_sf"/>
</dbReference>
<evidence type="ECO:0000256" key="10">
    <source>
        <dbReference type="ARBA" id="ARBA00023136"/>
    </source>
</evidence>
<dbReference type="OrthoDB" id="377733at2759"/>
<feature type="binding site" evidence="14">
    <location>
        <position position="669"/>
    </location>
    <ligand>
        <name>ATP</name>
        <dbReference type="ChEBI" id="CHEBI:30616"/>
    </ligand>
</feature>
<evidence type="ECO:0000256" key="5">
    <source>
        <dbReference type="ARBA" id="ARBA00022741"/>
    </source>
</evidence>
<evidence type="ECO:0000256" key="2">
    <source>
        <dbReference type="ARBA" id="ARBA00008109"/>
    </source>
</evidence>
<gene>
    <name evidence="20" type="ORF">LSUE1_G003154</name>
</gene>
<reference evidence="20 21" key="1">
    <citation type="submission" date="2018-05" db="EMBL/GenBank/DDBJ databases">
        <title>Genome sequencing and assembly of the regulated plant pathogen Lachnellula willkommii and related sister species for the development of diagnostic species identification markers.</title>
        <authorList>
            <person name="Giroux E."/>
            <person name="Bilodeau G."/>
        </authorList>
    </citation>
    <scope>NUCLEOTIDE SEQUENCE [LARGE SCALE GENOMIC DNA]</scope>
    <source>
        <strain evidence="20 21">CBS 268.59</strain>
    </source>
</reference>
<feature type="binding site" evidence="14">
    <location>
        <position position="826"/>
    </location>
    <ligand>
        <name>ATP</name>
        <dbReference type="ChEBI" id="CHEBI:30616"/>
    </ligand>
</feature>
<evidence type="ECO:0000313" key="21">
    <source>
        <dbReference type="Proteomes" id="UP000469558"/>
    </source>
</evidence>
<dbReference type="InterPro" id="IPR044492">
    <property type="entry name" value="P_typ_ATPase_HD_dom"/>
</dbReference>
<feature type="transmembrane region" description="Helical" evidence="16">
    <location>
        <begin position="1399"/>
        <end position="1420"/>
    </location>
</feature>
<feature type="transmembrane region" description="Helical" evidence="16">
    <location>
        <begin position="1461"/>
        <end position="1484"/>
    </location>
</feature>
<dbReference type="SUPFAM" id="SSF81653">
    <property type="entry name" value="Calcium ATPase, transduction domain A"/>
    <property type="match status" value="1"/>
</dbReference>
<evidence type="ECO:0000256" key="12">
    <source>
        <dbReference type="ARBA" id="ARBA00049128"/>
    </source>
</evidence>
<evidence type="ECO:0000256" key="17">
    <source>
        <dbReference type="SAM" id="MobiDB-lite"/>
    </source>
</evidence>
<feature type="binding site" evidence="14">
    <location>
        <position position="874"/>
    </location>
    <ligand>
        <name>ATP</name>
        <dbReference type="ChEBI" id="CHEBI:30616"/>
    </ligand>
</feature>
<feature type="region of interest" description="Disordered" evidence="17">
    <location>
        <begin position="112"/>
        <end position="187"/>
    </location>
</feature>
<evidence type="ECO:0000256" key="4">
    <source>
        <dbReference type="ARBA" id="ARBA00022723"/>
    </source>
</evidence>
<dbReference type="PANTHER" id="PTHR24092">
    <property type="entry name" value="PROBABLE PHOSPHOLIPID-TRANSPORTING ATPASE"/>
    <property type="match status" value="1"/>
</dbReference>
<dbReference type="InterPro" id="IPR008250">
    <property type="entry name" value="ATPase_P-typ_transduc_dom_A_sf"/>
</dbReference>
<keyword evidence="8 16" id="KW-1278">Translocase</keyword>
<feature type="transmembrane region" description="Helical" evidence="16">
    <location>
        <begin position="1432"/>
        <end position="1449"/>
    </location>
</feature>
<dbReference type="GO" id="GO:0000287">
    <property type="term" value="F:magnesium ion binding"/>
    <property type="evidence" value="ECO:0007669"/>
    <property type="project" value="UniProtKB-UniRule"/>
</dbReference>
<dbReference type="GO" id="GO:0005524">
    <property type="term" value="F:ATP binding"/>
    <property type="evidence" value="ECO:0007669"/>
    <property type="project" value="UniProtKB-UniRule"/>
</dbReference>
<feature type="transmembrane region" description="Helical" evidence="16">
    <location>
        <begin position="560"/>
        <end position="582"/>
    </location>
</feature>
<dbReference type="Pfam" id="PF13246">
    <property type="entry name" value="Cation_ATPase"/>
    <property type="match status" value="1"/>
</dbReference>
<feature type="binding site" evidence="15">
    <location>
        <position position="1591"/>
    </location>
    <ligand>
        <name>Mg(2+)</name>
        <dbReference type="ChEBI" id="CHEBI:18420"/>
    </ligand>
</feature>
<evidence type="ECO:0000256" key="9">
    <source>
        <dbReference type="ARBA" id="ARBA00022989"/>
    </source>
</evidence>
<comment type="catalytic activity">
    <reaction evidence="12">
        <text>a 1,2-diacyl-sn-glycero-3-phosphoethanolamine(out) + ATP + H2O = a 1,2-diacyl-sn-glycero-3-phosphoethanolamine(in) + ADP + phosphate + H(+)</text>
        <dbReference type="Rhea" id="RHEA:66132"/>
        <dbReference type="ChEBI" id="CHEBI:15377"/>
        <dbReference type="ChEBI" id="CHEBI:15378"/>
        <dbReference type="ChEBI" id="CHEBI:30616"/>
        <dbReference type="ChEBI" id="CHEBI:43474"/>
        <dbReference type="ChEBI" id="CHEBI:64612"/>
        <dbReference type="ChEBI" id="CHEBI:456216"/>
    </reaction>
    <physiologicalReaction direction="left-to-right" evidence="12">
        <dbReference type="Rhea" id="RHEA:66133"/>
    </physiologicalReaction>
</comment>
<dbReference type="SFLD" id="SFLDS00003">
    <property type="entry name" value="Haloacid_Dehalogenase"/>
    <property type="match status" value="1"/>
</dbReference>
<evidence type="ECO:0000259" key="19">
    <source>
        <dbReference type="Pfam" id="PF16212"/>
    </source>
</evidence>
<evidence type="ECO:0000256" key="13">
    <source>
        <dbReference type="PIRSR" id="PIRSR606539-1"/>
    </source>
</evidence>
<evidence type="ECO:0000313" key="20">
    <source>
        <dbReference type="EMBL" id="TVY82511.1"/>
    </source>
</evidence>
<evidence type="ECO:0000256" key="1">
    <source>
        <dbReference type="ARBA" id="ARBA00004141"/>
    </source>
</evidence>
<evidence type="ECO:0000256" key="15">
    <source>
        <dbReference type="PIRSR" id="PIRSR606539-3"/>
    </source>
</evidence>
<dbReference type="GO" id="GO:0006892">
    <property type="term" value="P:post-Golgi vesicle-mediated transport"/>
    <property type="evidence" value="ECO:0007669"/>
    <property type="project" value="TreeGrafter"/>
</dbReference>
<dbReference type="FunFam" id="3.40.1110.10:FF:000090">
    <property type="entry name" value="Phospholipid-transporting ATPase"/>
    <property type="match status" value="1"/>
</dbReference>
<dbReference type="InterPro" id="IPR032631">
    <property type="entry name" value="P-type_ATPase_N"/>
</dbReference>
<dbReference type="GO" id="GO:0005802">
    <property type="term" value="C:trans-Golgi network"/>
    <property type="evidence" value="ECO:0007669"/>
    <property type="project" value="TreeGrafter"/>
</dbReference>
<dbReference type="SUPFAM" id="SSF81660">
    <property type="entry name" value="Metal cation-transporting ATPase, ATP-binding domain N"/>
    <property type="match status" value="1"/>
</dbReference>
<keyword evidence="21" id="KW-1185">Reference proteome</keyword>
<evidence type="ECO:0000256" key="8">
    <source>
        <dbReference type="ARBA" id="ARBA00022967"/>
    </source>
</evidence>
<feature type="region of interest" description="Disordered" evidence="17">
    <location>
        <begin position="705"/>
        <end position="768"/>
    </location>
</feature>
<feature type="region of interest" description="Disordered" evidence="17">
    <location>
        <begin position="991"/>
        <end position="1013"/>
    </location>
</feature>
<comment type="catalytic activity">
    <reaction evidence="11 16">
        <text>ATP + H2O + phospholipidSide 1 = ADP + phosphate + phospholipidSide 2.</text>
        <dbReference type="EC" id="7.6.2.1"/>
    </reaction>
</comment>
<feature type="transmembrane region" description="Helical" evidence="16">
    <location>
        <begin position="602"/>
        <end position="623"/>
    </location>
</feature>
<dbReference type="InterPro" id="IPR006539">
    <property type="entry name" value="P-type_ATPase_IV"/>
</dbReference>
<dbReference type="Gene3D" id="3.40.50.1000">
    <property type="entry name" value="HAD superfamily/HAD-like"/>
    <property type="match status" value="1"/>
</dbReference>
<feature type="compositionally biased region" description="Basic residues" evidence="17">
    <location>
        <begin position="714"/>
        <end position="729"/>
    </location>
</feature>
<keyword evidence="5 14" id="KW-0547">Nucleotide-binding</keyword>
<sequence length="1648" mass="184144">MADSVGGGPSSSSTGRRTVTDPAHSTVAMNGRASTDREGPRVRFSEDLDRATASAHAGLPDLSIDTSATSRNDGIRFPPSQHPRRGLSPLSPTSPRTRDRGYSLRRSLFARSINNQSENSPVELVEAGSSQEAANNARRSEEGKSKQSSVIVSPVPEEDQDTFGAHSGEWSSSSQSSGAKGKGKDTKTIGTISLPNYDAWARKQARNNFLLKKVKFLYKKAHSLLEPKQIPPSKDGRHITLDVTRRKALIDERTGREYIGNTIRSSRYTIYNFVPRQLFFQFSKLANAYFLLISIMQMIPGLSTTGTYTTIIPLLVFVAISIAKEGYDDVRRYKLDQVENNKTAFVLHAYRPLHEETPRIKKPSFKKWISSREKSIPSFGQNSPVGQEHIVDIPLQDRQEGPKHWATLKWKDVKVGDVIKLERDMNVPADMVLLHSDGPNGIAYIETMALDGETNLKSKQAPPSLAKLCGTLEEISVCRAEVVVEDPNLDLYNFDGRVTVNGETRPLTTNEILLRGSTVRNTTNVIGMVINTGEDCKIRMNANKNPRIKSPAMQTIANKIVAMLVIFVILLSLFCTIAYQIWAANVEDESWYLDDARVPFSQIIIGFIILYNTLIPLSLYVSLEIIKVGQLLLMNDAEMYDPVSDTPMACNTTTILENLGQVDYIFSDKTGTLTDNIMKFRKLSVAGYAWLHDFDLQKEAAEKLAQSGDLPDKKKGKGKGKRFSKKRKDQRPTIEHRTDSDITSTTGGGPGSVRRSGSLWKSTARPMKAQPELRTEELLRYMQSKPHSMFTRKAKFFLLSLALCHTCLPEVQENGDIEFQAASPDELALVKAAQELGYLVIDRPARSITLTCPSGSDAVEPVTETYDILDVIEFSSKRKRMSIIVRFPNGKICIFCKGADSALMPRLKLASLAIEKASEVVRRSSIRKSLEAEQALRRMSEHSPRASFSRASMSLSRPSIGRRSTGHGRPSMASTRLQPIRDELHSWLKQREHDVEMAPDDSSSYYTPRETPRPSMSIAQRMSFASTADVEFDDYVDESLVMDDSAVFERCFQHMNDFASEGLRTLLFGYRFLEEQEYDSWKKIYLDATTSLVDRQKLIENAGEMIEQDFDLAGATAIEDKLQSGVPETIDKLRRANIKIWMLTGDKRETAINIAHSARLAKSYSEVIILDHTTGDVEQKMATALLDIEKKSVAHSVLVVDGQTLSEIDANETLALLFFDLAIVVDSVICCRASPSQKASLVKKVRTKVNKSITLAIGDGANDIAMIQEAHVGIGISGKEGLQAARISDYSIAQFRFLQKLLFVYGRWNYVRTGKYIISTFWKELMFYLIQALYQKWNGYTGTSLFESTSLTVFNTLFTSLAVIILGIFEQDLNASTLLAVPELYTQGQLNRGFNLKKYFAWMFLAACESSIIYFAMWGLFGGALFTFDDNLLSMGQLCFSAAIIFINTKMLILEMHNKTYVTAVAWTVTVGGWFMWNILLSVISKTKGDKNFLYPVAGSFLHRYGTNLLWWLVLFLTLAALVVLELGVSSVRKSFWPTDTDVFQELQKDASIRKRFEDAARGEQAESEVQIQELLDRPRVMDVEVESDGDVEGLSVKSPVEAESRPLARGASLKKRKVSVDLHGGREVATWSAGTVMRHSIDVVGRR</sequence>
<feature type="binding site" evidence="15">
    <location>
        <position position="668"/>
    </location>
    <ligand>
        <name>Mg(2+)</name>
        <dbReference type="ChEBI" id="CHEBI:18420"/>
    </ligand>
</feature>
<dbReference type="Proteomes" id="UP000469558">
    <property type="component" value="Unassembled WGS sequence"/>
</dbReference>
<dbReference type="GO" id="GO:0016887">
    <property type="term" value="F:ATP hydrolysis activity"/>
    <property type="evidence" value="ECO:0007669"/>
    <property type="project" value="InterPro"/>
</dbReference>
<evidence type="ECO:0000256" key="14">
    <source>
        <dbReference type="PIRSR" id="PIRSR606539-2"/>
    </source>
</evidence>
<comment type="subcellular location">
    <subcellularLocation>
        <location evidence="1 16">Membrane</location>
        <topology evidence="1 16">Multi-pass membrane protein</topology>
    </subcellularLocation>
</comment>
<dbReference type="InterPro" id="IPR001757">
    <property type="entry name" value="P_typ_ATPase"/>
</dbReference>
<evidence type="ECO:0000256" key="6">
    <source>
        <dbReference type="ARBA" id="ARBA00022840"/>
    </source>
</evidence>
<feature type="domain" description="P-type ATPase C-terminal" evidence="19">
    <location>
        <begin position="1285"/>
        <end position="1539"/>
    </location>
</feature>
<feature type="domain" description="P-type ATPase N-terminal" evidence="18">
    <location>
        <begin position="254"/>
        <end position="311"/>
    </location>
</feature>
<dbReference type="SUPFAM" id="SSF56784">
    <property type="entry name" value="HAD-like"/>
    <property type="match status" value="1"/>
</dbReference>